<keyword evidence="1" id="KW-1133">Transmembrane helix</keyword>
<protein>
    <recommendedName>
        <fullName evidence="4">DUF3017 domain-containing protein</fullName>
    </recommendedName>
</protein>
<dbReference type="RefSeq" id="WP_246535858.1">
    <property type="nucleotide sequence ID" value="NZ_CP075371.1"/>
</dbReference>
<sequence>MNEPLEDRRHPSTIGGALYLLVLAVVAAGLGLTLSDWRLGIKVVAGALSGAALARLVLPRRDAGMLAVRHRFTDVSVLVGVSVALWVLADTIPNQPGT</sequence>
<dbReference type="EMBL" id="CP075371">
    <property type="protein sequence ID" value="QVT78804.1"/>
    <property type="molecule type" value="Genomic_DNA"/>
</dbReference>
<reference evidence="2 3" key="1">
    <citation type="submission" date="2021-05" db="EMBL/GenBank/DDBJ databases">
        <title>Complete genome of Nocardioides aquaticus KCTC 9944T isolated from meromictic and hypersaline Ekho Lake, Antarctica.</title>
        <authorList>
            <person name="Hwang K."/>
            <person name="Kim K.M."/>
            <person name="Choe H."/>
        </authorList>
    </citation>
    <scope>NUCLEOTIDE SEQUENCE [LARGE SCALE GENOMIC DNA]</scope>
    <source>
        <strain evidence="2 3">KCTC 9944</strain>
    </source>
</reference>
<evidence type="ECO:0008006" key="4">
    <source>
        <dbReference type="Google" id="ProtNLM"/>
    </source>
</evidence>
<feature type="transmembrane region" description="Helical" evidence="1">
    <location>
        <begin position="12"/>
        <end position="33"/>
    </location>
</feature>
<feature type="transmembrane region" description="Helical" evidence="1">
    <location>
        <begin position="70"/>
        <end position="89"/>
    </location>
</feature>
<dbReference type="InterPro" id="IPR021385">
    <property type="entry name" value="DUF3017"/>
</dbReference>
<evidence type="ECO:0000313" key="3">
    <source>
        <dbReference type="Proteomes" id="UP000679307"/>
    </source>
</evidence>
<name>A0ABX8EEC3_9ACTN</name>
<dbReference type="Proteomes" id="UP000679307">
    <property type="component" value="Chromosome"/>
</dbReference>
<accession>A0ABX8EEC3</accession>
<feature type="transmembrane region" description="Helical" evidence="1">
    <location>
        <begin position="39"/>
        <end position="58"/>
    </location>
</feature>
<keyword evidence="1" id="KW-0812">Transmembrane</keyword>
<evidence type="ECO:0000256" key="1">
    <source>
        <dbReference type="SAM" id="Phobius"/>
    </source>
</evidence>
<keyword evidence="3" id="KW-1185">Reference proteome</keyword>
<dbReference type="Pfam" id="PF11222">
    <property type="entry name" value="DUF3017"/>
    <property type="match status" value="1"/>
</dbReference>
<organism evidence="2 3">
    <name type="scientific">Nocardioides aquaticus</name>
    <dbReference type="NCBI Taxonomy" id="160826"/>
    <lineage>
        <taxon>Bacteria</taxon>
        <taxon>Bacillati</taxon>
        <taxon>Actinomycetota</taxon>
        <taxon>Actinomycetes</taxon>
        <taxon>Propionibacteriales</taxon>
        <taxon>Nocardioidaceae</taxon>
        <taxon>Nocardioides</taxon>
    </lineage>
</organism>
<keyword evidence="1" id="KW-0472">Membrane</keyword>
<proteinExistence type="predicted"/>
<gene>
    <name evidence="2" type="ORF">ENKNEFLB_01182</name>
</gene>
<evidence type="ECO:0000313" key="2">
    <source>
        <dbReference type="EMBL" id="QVT78804.1"/>
    </source>
</evidence>